<keyword evidence="3" id="KW-1185">Reference proteome</keyword>
<comment type="caution">
    <text evidence="2">The sequence shown here is derived from an EMBL/GenBank/DDBJ whole genome shotgun (WGS) entry which is preliminary data.</text>
</comment>
<dbReference type="AlphaFoldDB" id="A0AAV4TSY0"/>
<evidence type="ECO:0000256" key="1">
    <source>
        <dbReference type="SAM" id="MobiDB-lite"/>
    </source>
</evidence>
<gene>
    <name evidence="2" type="ORF">CEXT_95681</name>
</gene>
<evidence type="ECO:0000313" key="2">
    <source>
        <dbReference type="EMBL" id="GIY47208.1"/>
    </source>
</evidence>
<sequence length="80" mass="8914">MRSGNSNSLERHRQVNIPAERVGWGSTTFCATAKEETNKHQEKFRNGGLRCKSAARQLKAKGGQGRWASCRGNSGRKEPR</sequence>
<dbReference type="EMBL" id="BPLR01011542">
    <property type="protein sequence ID" value="GIY47208.1"/>
    <property type="molecule type" value="Genomic_DNA"/>
</dbReference>
<organism evidence="2 3">
    <name type="scientific">Caerostris extrusa</name>
    <name type="common">Bark spider</name>
    <name type="synonym">Caerostris bankana</name>
    <dbReference type="NCBI Taxonomy" id="172846"/>
    <lineage>
        <taxon>Eukaryota</taxon>
        <taxon>Metazoa</taxon>
        <taxon>Ecdysozoa</taxon>
        <taxon>Arthropoda</taxon>
        <taxon>Chelicerata</taxon>
        <taxon>Arachnida</taxon>
        <taxon>Araneae</taxon>
        <taxon>Araneomorphae</taxon>
        <taxon>Entelegynae</taxon>
        <taxon>Araneoidea</taxon>
        <taxon>Araneidae</taxon>
        <taxon>Caerostris</taxon>
    </lineage>
</organism>
<name>A0AAV4TSY0_CAEEX</name>
<dbReference type="Proteomes" id="UP001054945">
    <property type="component" value="Unassembled WGS sequence"/>
</dbReference>
<evidence type="ECO:0000313" key="3">
    <source>
        <dbReference type="Proteomes" id="UP001054945"/>
    </source>
</evidence>
<protein>
    <submittedName>
        <fullName evidence="2">Uncharacterized protein</fullName>
    </submittedName>
</protein>
<feature type="region of interest" description="Disordered" evidence="1">
    <location>
        <begin position="57"/>
        <end position="80"/>
    </location>
</feature>
<proteinExistence type="predicted"/>
<accession>A0AAV4TSY0</accession>
<reference evidence="2 3" key="1">
    <citation type="submission" date="2021-06" db="EMBL/GenBank/DDBJ databases">
        <title>Caerostris extrusa draft genome.</title>
        <authorList>
            <person name="Kono N."/>
            <person name="Arakawa K."/>
        </authorList>
    </citation>
    <scope>NUCLEOTIDE SEQUENCE [LARGE SCALE GENOMIC DNA]</scope>
</reference>